<organism evidence="2 3">
    <name type="scientific">Candidatus Fischerbacteria bacterium RBG_13_37_8</name>
    <dbReference type="NCBI Taxonomy" id="1817863"/>
    <lineage>
        <taxon>Bacteria</taxon>
        <taxon>Candidatus Fischeribacteriota</taxon>
    </lineage>
</organism>
<name>A0A1F5V5Q3_9BACT</name>
<evidence type="ECO:0000313" key="3">
    <source>
        <dbReference type="Proteomes" id="UP000178943"/>
    </source>
</evidence>
<accession>A0A1F5V5Q3</accession>
<dbReference type="PROSITE" id="PS51272">
    <property type="entry name" value="SLH"/>
    <property type="match status" value="1"/>
</dbReference>
<dbReference type="AlphaFoldDB" id="A0A1F5V5Q3"/>
<proteinExistence type="predicted"/>
<reference evidence="2 3" key="1">
    <citation type="journal article" date="2016" name="Nat. Commun.">
        <title>Thousands of microbial genomes shed light on interconnected biogeochemical processes in an aquifer system.</title>
        <authorList>
            <person name="Anantharaman K."/>
            <person name="Brown C.T."/>
            <person name="Hug L.A."/>
            <person name="Sharon I."/>
            <person name="Castelle C.J."/>
            <person name="Probst A.J."/>
            <person name="Thomas B.C."/>
            <person name="Singh A."/>
            <person name="Wilkins M.J."/>
            <person name="Karaoz U."/>
            <person name="Brodie E.L."/>
            <person name="Williams K.H."/>
            <person name="Hubbard S.S."/>
            <person name="Banfield J.F."/>
        </authorList>
    </citation>
    <scope>NUCLEOTIDE SEQUENCE [LARGE SCALE GENOMIC DNA]</scope>
</reference>
<dbReference type="EMBL" id="MFGW01000244">
    <property type="protein sequence ID" value="OGF58608.1"/>
    <property type="molecule type" value="Genomic_DNA"/>
</dbReference>
<sequence>MTAPSANCSATHWDFDVTEQVAADDYGPVSFDYTYHVGESFNDVPASYMFYAYFETLLHSGVTAGCTASTYCPNNNVTRAQMVKFLANAWQFEL</sequence>
<dbReference type="Proteomes" id="UP000178943">
    <property type="component" value="Unassembled WGS sequence"/>
</dbReference>
<dbReference type="InterPro" id="IPR001119">
    <property type="entry name" value="SLH_dom"/>
</dbReference>
<evidence type="ECO:0000259" key="1">
    <source>
        <dbReference type="PROSITE" id="PS51272"/>
    </source>
</evidence>
<dbReference type="Pfam" id="PF00395">
    <property type="entry name" value="SLH"/>
    <property type="match status" value="1"/>
</dbReference>
<protein>
    <recommendedName>
        <fullName evidence="1">SLH domain-containing protein</fullName>
    </recommendedName>
</protein>
<comment type="caution">
    <text evidence="2">The sequence shown here is derived from an EMBL/GenBank/DDBJ whole genome shotgun (WGS) entry which is preliminary data.</text>
</comment>
<gene>
    <name evidence="2" type="ORF">A2Y62_08055</name>
</gene>
<feature type="domain" description="SLH" evidence="1">
    <location>
        <begin position="37"/>
        <end position="94"/>
    </location>
</feature>
<evidence type="ECO:0000313" key="2">
    <source>
        <dbReference type="EMBL" id="OGF58608.1"/>
    </source>
</evidence>